<protein>
    <recommendedName>
        <fullName evidence="3">DUF2384 domain-containing protein</fullName>
    </recommendedName>
</protein>
<dbReference type="EMBL" id="MSTQ01000007">
    <property type="protein sequence ID" value="OLU02737.1"/>
    <property type="molecule type" value="Genomic_DNA"/>
</dbReference>
<evidence type="ECO:0000313" key="1">
    <source>
        <dbReference type="EMBL" id="OLU02737.1"/>
    </source>
</evidence>
<organism evidence="1 2">
    <name type="scientific">Pseudomonas reinekei</name>
    <dbReference type="NCBI Taxonomy" id="395598"/>
    <lineage>
        <taxon>Bacteria</taxon>
        <taxon>Pseudomonadati</taxon>
        <taxon>Pseudomonadota</taxon>
        <taxon>Gammaproteobacteria</taxon>
        <taxon>Pseudomonadales</taxon>
        <taxon>Pseudomonadaceae</taxon>
        <taxon>Pseudomonas</taxon>
    </lineage>
</organism>
<dbReference type="AlphaFoldDB" id="A0A1Q9WVC3"/>
<evidence type="ECO:0000313" key="2">
    <source>
        <dbReference type="Proteomes" id="UP000186756"/>
    </source>
</evidence>
<name>A0A1Q9WVC3_PSERE</name>
<reference evidence="1" key="1">
    <citation type="submission" date="2017-01" db="EMBL/GenBank/DDBJ databases">
        <authorList>
            <person name="Poblete-Castro I."/>
        </authorList>
    </citation>
    <scope>NUCLEOTIDE SEQUENCE [LARGE SCALE GENOMIC DNA]</scope>
    <source>
        <strain evidence="1">MT1</strain>
    </source>
</reference>
<accession>A0A1Q9WVC3</accession>
<gene>
    <name evidence="1" type="ORF">BVK86_14020</name>
</gene>
<dbReference type="Proteomes" id="UP000186756">
    <property type="component" value="Unassembled WGS sequence"/>
</dbReference>
<evidence type="ECO:0008006" key="3">
    <source>
        <dbReference type="Google" id="ProtNLM"/>
    </source>
</evidence>
<proteinExistence type="predicted"/>
<dbReference type="RefSeq" id="WP_075947127.1">
    <property type="nucleotide sequence ID" value="NZ_LT629709.1"/>
</dbReference>
<sequence length="130" mass="14504">MLIRGQKHILESGFFLDVRELAERFCVQAEWLAPALSVWVGESRIFKIEYDGCSLFPSYAFSTKASITPQAGLQEVVTILSQMKGGWAMAFWFISPNSFLGGRRPQDLLAQMPHQVVLAAQDEVEGNTHG</sequence>
<keyword evidence="2" id="KW-1185">Reference proteome</keyword>
<comment type="caution">
    <text evidence="1">The sequence shown here is derived from an EMBL/GenBank/DDBJ whole genome shotgun (WGS) entry which is preliminary data.</text>
</comment>